<evidence type="ECO:0000256" key="12">
    <source>
        <dbReference type="SAM" id="Phobius"/>
    </source>
</evidence>
<dbReference type="SUPFAM" id="SSF54523">
    <property type="entry name" value="Pili subunits"/>
    <property type="match status" value="1"/>
</dbReference>
<evidence type="ECO:0000256" key="1">
    <source>
        <dbReference type="ARBA" id="ARBA00004377"/>
    </source>
</evidence>
<feature type="transmembrane region" description="Helical" evidence="12">
    <location>
        <begin position="12"/>
        <end position="33"/>
    </location>
</feature>
<evidence type="ECO:0000256" key="6">
    <source>
        <dbReference type="ARBA" id="ARBA00022692"/>
    </source>
</evidence>
<evidence type="ECO:0000256" key="3">
    <source>
        <dbReference type="ARBA" id="ARBA00022475"/>
    </source>
</evidence>
<dbReference type="Pfam" id="PF07963">
    <property type="entry name" value="N_methyl"/>
    <property type="match status" value="1"/>
</dbReference>
<keyword evidence="6 12" id="KW-0812">Transmembrane</keyword>
<gene>
    <name evidence="14" type="ORF">BKE30_10020</name>
</gene>
<evidence type="ECO:0000256" key="11">
    <source>
        <dbReference type="SAM" id="MobiDB-lite"/>
    </source>
</evidence>
<dbReference type="Pfam" id="PF12019">
    <property type="entry name" value="GspH"/>
    <property type="match status" value="1"/>
</dbReference>
<keyword evidence="3" id="KW-1003">Cell membrane</keyword>
<dbReference type="InterPro" id="IPR012902">
    <property type="entry name" value="N_methyl_site"/>
</dbReference>
<dbReference type="GO" id="GO:0015627">
    <property type="term" value="C:type II protein secretion system complex"/>
    <property type="evidence" value="ECO:0007669"/>
    <property type="project" value="InterPro"/>
</dbReference>
<comment type="caution">
    <text evidence="14">The sequence shown here is derived from an EMBL/GenBank/DDBJ whole genome shotgun (WGS) entry which is preliminary data.</text>
</comment>
<feature type="domain" description="General secretion pathway GspH" evidence="13">
    <location>
        <begin position="47"/>
        <end position="160"/>
    </location>
</feature>
<evidence type="ECO:0000256" key="2">
    <source>
        <dbReference type="ARBA" id="ARBA00021549"/>
    </source>
</evidence>
<dbReference type="EMBL" id="MLCN01000025">
    <property type="protein sequence ID" value="ONG39231.1"/>
    <property type="molecule type" value="Genomic_DNA"/>
</dbReference>
<keyword evidence="4" id="KW-0488">Methylation</keyword>
<evidence type="ECO:0000313" key="14">
    <source>
        <dbReference type="EMBL" id="ONG39231.1"/>
    </source>
</evidence>
<dbReference type="Proteomes" id="UP000192132">
    <property type="component" value="Unassembled WGS sequence"/>
</dbReference>
<evidence type="ECO:0000259" key="13">
    <source>
        <dbReference type="Pfam" id="PF12019"/>
    </source>
</evidence>
<evidence type="ECO:0000256" key="9">
    <source>
        <dbReference type="ARBA" id="ARBA00025772"/>
    </source>
</evidence>
<evidence type="ECO:0000256" key="4">
    <source>
        <dbReference type="ARBA" id="ARBA00022481"/>
    </source>
</evidence>
<evidence type="ECO:0000256" key="5">
    <source>
        <dbReference type="ARBA" id="ARBA00022519"/>
    </source>
</evidence>
<dbReference type="GO" id="GO:0005886">
    <property type="term" value="C:plasma membrane"/>
    <property type="evidence" value="ECO:0007669"/>
    <property type="project" value="UniProtKB-SubCell"/>
</dbReference>
<evidence type="ECO:0000256" key="10">
    <source>
        <dbReference type="ARBA" id="ARBA00030775"/>
    </source>
</evidence>
<dbReference type="AlphaFoldDB" id="A0A1S8CUA6"/>
<keyword evidence="7 12" id="KW-1133">Transmembrane helix</keyword>
<comment type="similarity">
    <text evidence="9">Belongs to the GSP H family.</text>
</comment>
<protein>
    <recommendedName>
        <fullName evidence="2">Type II secretion system protein H</fullName>
    </recommendedName>
    <alternativeName>
        <fullName evidence="10">General secretion pathway protein H</fullName>
    </alternativeName>
</protein>
<dbReference type="NCBIfam" id="TIGR02532">
    <property type="entry name" value="IV_pilin_GFxxxE"/>
    <property type="match status" value="1"/>
</dbReference>
<dbReference type="OrthoDB" id="6120962at2"/>
<dbReference type="InterPro" id="IPR022346">
    <property type="entry name" value="T2SS_GspH"/>
</dbReference>
<sequence length="189" mass="20994">MQFLRKISGFTLVELVTVIAVISILVMISAPFFSSLLRSSEAIQVFNRFYPALSDARIKAATLHYAIGLCGSSDYTNCDNDWNKGALLFIDQNHNRALDNTETILNYYPTNIKYGQVSWRGAGGSTSNVLLYTAERGRLDMSNGSFRYCAEENYWHRMIILPKIGSARSSKDNNGDGIHETASGTNISC</sequence>
<evidence type="ECO:0000256" key="8">
    <source>
        <dbReference type="ARBA" id="ARBA00023136"/>
    </source>
</evidence>
<evidence type="ECO:0000313" key="15">
    <source>
        <dbReference type="Proteomes" id="UP000192132"/>
    </source>
</evidence>
<dbReference type="InterPro" id="IPR045584">
    <property type="entry name" value="Pilin-like"/>
</dbReference>
<reference evidence="14 15" key="1">
    <citation type="submission" date="2016-10" db="EMBL/GenBank/DDBJ databases">
        <title>Draft Genome sequence of Alkanindiges sp. strain H1.</title>
        <authorList>
            <person name="Subhash Y."/>
            <person name="Lee S."/>
        </authorList>
    </citation>
    <scope>NUCLEOTIDE SEQUENCE [LARGE SCALE GENOMIC DNA]</scope>
    <source>
        <strain evidence="14 15">H1</strain>
    </source>
</reference>
<dbReference type="PROSITE" id="PS00409">
    <property type="entry name" value="PROKAR_NTER_METHYL"/>
    <property type="match status" value="1"/>
</dbReference>
<accession>A0A1S8CUA6</accession>
<evidence type="ECO:0000256" key="7">
    <source>
        <dbReference type="ARBA" id="ARBA00022989"/>
    </source>
</evidence>
<keyword evidence="15" id="KW-1185">Reference proteome</keyword>
<feature type="compositionally biased region" description="Basic and acidic residues" evidence="11">
    <location>
        <begin position="169"/>
        <end position="179"/>
    </location>
</feature>
<keyword evidence="5" id="KW-0997">Cell inner membrane</keyword>
<dbReference type="STRING" id="1907941.BKE30_10020"/>
<organism evidence="14 15">
    <name type="scientific">Alkanindiges hydrocarboniclasticus</name>
    <dbReference type="NCBI Taxonomy" id="1907941"/>
    <lineage>
        <taxon>Bacteria</taxon>
        <taxon>Pseudomonadati</taxon>
        <taxon>Pseudomonadota</taxon>
        <taxon>Gammaproteobacteria</taxon>
        <taxon>Moraxellales</taxon>
        <taxon>Moraxellaceae</taxon>
        <taxon>Alkanindiges</taxon>
    </lineage>
</organism>
<dbReference type="RefSeq" id="WP_076878477.1">
    <property type="nucleotide sequence ID" value="NZ_MLCN01000025.1"/>
</dbReference>
<comment type="subcellular location">
    <subcellularLocation>
        <location evidence="1">Cell inner membrane</location>
        <topology evidence="1">Single-pass membrane protein</topology>
    </subcellularLocation>
</comment>
<keyword evidence="8 12" id="KW-0472">Membrane</keyword>
<proteinExistence type="inferred from homology"/>
<dbReference type="Gene3D" id="3.55.40.10">
    <property type="entry name" value="minor pseudopilin epsh domain"/>
    <property type="match status" value="1"/>
</dbReference>
<name>A0A1S8CUA6_9GAMM</name>
<feature type="region of interest" description="Disordered" evidence="11">
    <location>
        <begin position="169"/>
        <end position="189"/>
    </location>
</feature>
<dbReference type="GO" id="GO:0015628">
    <property type="term" value="P:protein secretion by the type II secretion system"/>
    <property type="evidence" value="ECO:0007669"/>
    <property type="project" value="InterPro"/>
</dbReference>